<sequence>MEDMPSSTRPPFTPLDFQLVLLRRMADHNPDLVEDARHALGVSIADMREANKRWQAMVRSPRARSAASRYRSVLGAPESATARRIG</sequence>
<reference evidence="1 2" key="1">
    <citation type="submission" date="2024-06" db="EMBL/GenBank/DDBJ databases">
        <title>The Natural Products Discovery Center: Release of the First 8490 Sequenced Strains for Exploring Actinobacteria Biosynthetic Diversity.</title>
        <authorList>
            <person name="Kalkreuter E."/>
            <person name="Kautsar S.A."/>
            <person name="Yang D."/>
            <person name="Bader C.D."/>
            <person name="Teijaro C.N."/>
            <person name="Fluegel L."/>
            <person name="Davis C.M."/>
            <person name="Simpson J.R."/>
            <person name="Lauterbach L."/>
            <person name="Steele A.D."/>
            <person name="Gui C."/>
            <person name="Meng S."/>
            <person name="Li G."/>
            <person name="Viehrig K."/>
            <person name="Ye F."/>
            <person name="Su P."/>
            <person name="Kiefer A.F."/>
            <person name="Nichols A."/>
            <person name="Cepeda A.J."/>
            <person name="Yan W."/>
            <person name="Fan B."/>
            <person name="Jiang Y."/>
            <person name="Adhikari A."/>
            <person name="Zheng C.-J."/>
            <person name="Schuster L."/>
            <person name="Cowan T.M."/>
            <person name="Smanski M.J."/>
            <person name="Chevrette M.G."/>
            <person name="De Carvalho L.P.S."/>
            <person name="Shen B."/>
        </authorList>
    </citation>
    <scope>NUCLEOTIDE SEQUENCE [LARGE SCALE GENOMIC DNA]</scope>
    <source>
        <strain evidence="1 2">NPDC000634</strain>
    </source>
</reference>
<evidence type="ECO:0000313" key="2">
    <source>
        <dbReference type="Proteomes" id="UP001458415"/>
    </source>
</evidence>
<feature type="non-terminal residue" evidence="1">
    <location>
        <position position="86"/>
    </location>
</feature>
<name>A0ABV1WKL5_9ACTN</name>
<accession>A0ABV1WKL5</accession>
<gene>
    <name evidence="1" type="ORF">ABT317_49295</name>
</gene>
<evidence type="ECO:0000313" key="1">
    <source>
        <dbReference type="EMBL" id="MER6984735.1"/>
    </source>
</evidence>
<dbReference type="Proteomes" id="UP001458415">
    <property type="component" value="Unassembled WGS sequence"/>
</dbReference>
<protein>
    <submittedName>
        <fullName evidence="1">Uncharacterized protein</fullName>
    </submittedName>
</protein>
<organism evidence="1 2">
    <name type="scientific">Streptomyces carpinensis</name>
    <dbReference type="NCBI Taxonomy" id="66369"/>
    <lineage>
        <taxon>Bacteria</taxon>
        <taxon>Bacillati</taxon>
        <taxon>Actinomycetota</taxon>
        <taxon>Actinomycetes</taxon>
        <taxon>Kitasatosporales</taxon>
        <taxon>Streptomycetaceae</taxon>
        <taxon>Streptomyces</taxon>
    </lineage>
</organism>
<comment type="caution">
    <text evidence="1">The sequence shown here is derived from an EMBL/GenBank/DDBJ whole genome shotgun (WGS) entry which is preliminary data.</text>
</comment>
<dbReference type="EMBL" id="JBEPCU010001982">
    <property type="protein sequence ID" value="MER6984735.1"/>
    <property type="molecule type" value="Genomic_DNA"/>
</dbReference>
<proteinExistence type="predicted"/>
<keyword evidence="2" id="KW-1185">Reference proteome</keyword>